<dbReference type="HOGENOM" id="CLU_1384485_0_0_1"/>
<feature type="compositionally biased region" description="Basic and acidic residues" evidence="7">
    <location>
        <begin position="185"/>
        <end position="199"/>
    </location>
</feature>
<feature type="compositionally biased region" description="Basic residues" evidence="7">
    <location>
        <begin position="168"/>
        <end position="178"/>
    </location>
</feature>
<accession>I3EHP3</accession>
<keyword evidence="9" id="KW-1185">Reference proteome</keyword>
<keyword evidence="4 6" id="KW-0804">Transcription</keyword>
<protein>
    <recommendedName>
        <fullName evidence="6">Transcriptional activator HAP2</fullName>
    </recommendedName>
</protein>
<comment type="similarity">
    <text evidence="6">Belongs to the NFYA/HAP2 subunit family.</text>
</comment>
<sequence>MDSNKPVEDRNNKKFDLLDLSEYDYIYKPEPSFEPEFNFSMTNETKFSSAAPAEPAEANRYFLDEQFSTYATHPPSSHVHAQQPKEKSVNYFSKNNTRASPGQGYLSFSSPTETRSTHRNEYDYYPPGREHAVFVNANQYQYIKRRKERRDYLDTLEKKTNAAYQHESRHKHAMKRPRAPSGRFLTKEEAFLEDPASKE</sequence>
<proteinExistence type="inferred from homology"/>
<keyword evidence="3 6" id="KW-0238">DNA-binding</keyword>
<evidence type="ECO:0000256" key="4">
    <source>
        <dbReference type="ARBA" id="ARBA00023163"/>
    </source>
</evidence>
<dbReference type="AlphaFoldDB" id="I3EHP3"/>
<feature type="region of interest" description="Disordered" evidence="7">
    <location>
        <begin position="93"/>
        <end position="121"/>
    </location>
</feature>
<evidence type="ECO:0000313" key="8">
    <source>
        <dbReference type="EMBL" id="EIJ88740.1"/>
    </source>
</evidence>
<reference evidence="8" key="1">
    <citation type="submission" date="2011-01" db="EMBL/GenBank/DDBJ databases">
        <title>The Genome Sequence of Nematocida parisii strain ERTm3.</title>
        <authorList>
            <consortium name="The Broad Institute Genome Sequencing Platform"/>
            <consortium name="The Broad Institute Genome Sequencing Center for Infectious Disease"/>
            <person name="Cuomo C."/>
            <person name="Troemel E."/>
            <person name="Young S.K."/>
            <person name="Zeng Q."/>
            <person name="Gargeya S."/>
            <person name="Fitzgerald M."/>
            <person name="Haas B."/>
            <person name="Abouelleil A."/>
            <person name="Alvarado L."/>
            <person name="Arachchi H.M."/>
            <person name="Berlin A."/>
            <person name="Chapman S.B."/>
            <person name="Gearin G."/>
            <person name="Goldberg J."/>
            <person name="Griggs A."/>
            <person name="Gujja S."/>
            <person name="Hansen M."/>
            <person name="Heiman D."/>
            <person name="Howarth C."/>
            <person name="Larimer J."/>
            <person name="Lui A."/>
            <person name="MacDonald P.J.P."/>
            <person name="McCowen C."/>
            <person name="Montmayeur A."/>
            <person name="Murphy C."/>
            <person name="Neiman D."/>
            <person name="Pearson M."/>
            <person name="Priest M."/>
            <person name="Roberts A."/>
            <person name="Saif S."/>
            <person name="Shea T."/>
            <person name="Sisk P."/>
            <person name="Stolte C."/>
            <person name="Sykes S."/>
            <person name="Wortman J."/>
            <person name="Nusbaum C."/>
            <person name="Birren B."/>
        </authorList>
    </citation>
    <scope>NUCLEOTIDE SEQUENCE</scope>
    <source>
        <strain evidence="8">ERTm3</strain>
    </source>
</reference>
<dbReference type="OrthoDB" id="1097733at2759"/>
<dbReference type="InParanoid" id="I3EHP3"/>
<dbReference type="VEuPathDB" id="MicrosporidiaDB:NEQG_01430"/>
<dbReference type="Proteomes" id="UP000002872">
    <property type="component" value="Unassembled WGS sequence"/>
</dbReference>
<keyword evidence="2 6" id="KW-0805">Transcription regulation</keyword>
<name>I3EHP3_NEMP3</name>
<dbReference type="Gene3D" id="6.10.250.2430">
    <property type="match status" value="1"/>
</dbReference>
<keyword evidence="5 6" id="KW-0539">Nucleus</keyword>
<feature type="compositionally biased region" description="Polar residues" evidence="7">
    <location>
        <begin position="93"/>
        <end position="114"/>
    </location>
</feature>
<evidence type="ECO:0000256" key="6">
    <source>
        <dbReference type="RuleBase" id="RU367155"/>
    </source>
</evidence>
<gene>
    <name evidence="8" type="ORF">NEQG_01430</name>
</gene>
<dbReference type="PANTHER" id="PTHR12632">
    <property type="entry name" value="TRANSCRIPTION FACTOR NF-Y ALPHA-RELATED"/>
    <property type="match status" value="1"/>
</dbReference>
<dbReference type="STRING" id="935791.I3EHP3"/>
<dbReference type="SMART" id="SM00521">
    <property type="entry name" value="CBF"/>
    <property type="match status" value="1"/>
</dbReference>
<evidence type="ECO:0000256" key="1">
    <source>
        <dbReference type="ARBA" id="ARBA00004123"/>
    </source>
</evidence>
<evidence type="ECO:0000256" key="2">
    <source>
        <dbReference type="ARBA" id="ARBA00023015"/>
    </source>
</evidence>
<comment type="subcellular location">
    <subcellularLocation>
        <location evidence="1 6">Nucleus</location>
    </subcellularLocation>
</comment>
<comment type="function">
    <text evidence="6">Component of the sequence-specific heterotrimeric transcription factor (NF-Y) which specifically recognizes a 5'-CCAAT-3' box motif found in the promoters of its target genes.</text>
</comment>
<evidence type="ECO:0000256" key="7">
    <source>
        <dbReference type="SAM" id="MobiDB-lite"/>
    </source>
</evidence>
<dbReference type="GO" id="GO:0003677">
    <property type="term" value="F:DNA binding"/>
    <property type="evidence" value="ECO:0007669"/>
    <property type="project" value="UniProtKB-KW"/>
</dbReference>
<dbReference type="GO" id="GO:0003700">
    <property type="term" value="F:DNA-binding transcription factor activity"/>
    <property type="evidence" value="ECO:0007669"/>
    <property type="project" value="UniProtKB-UniRule"/>
</dbReference>
<dbReference type="OMA" id="HRNEYDY"/>
<dbReference type="InterPro" id="IPR001289">
    <property type="entry name" value="NFYA"/>
</dbReference>
<dbReference type="Pfam" id="PF02045">
    <property type="entry name" value="CBFB_NFYA"/>
    <property type="match status" value="1"/>
</dbReference>
<organism evidence="8 9">
    <name type="scientific">Nematocida parisii (strain ERTm3)</name>
    <name type="common">Nematode killer fungus</name>
    <dbReference type="NCBI Taxonomy" id="935791"/>
    <lineage>
        <taxon>Eukaryota</taxon>
        <taxon>Fungi</taxon>
        <taxon>Fungi incertae sedis</taxon>
        <taxon>Microsporidia</taxon>
        <taxon>Nematocida</taxon>
    </lineage>
</organism>
<comment type="subunit">
    <text evidence="6">Heterotrimer.</text>
</comment>
<evidence type="ECO:0000313" key="9">
    <source>
        <dbReference type="Proteomes" id="UP000002872"/>
    </source>
</evidence>
<dbReference type="EMBL" id="GL870878">
    <property type="protein sequence ID" value="EIJ88740.1"/>
    <property type="molecule type" value="Genomic_DNA"/>
</dbReference>
<dbReference type="PROSITE" id="PS51152">
    <property type="entry name" value="NFYA_HAP2_2"/>
    <property type="match status" value="1"/>
</dbReference>
<evidence type="ECO:0000256" key="5">
    <source>
        <dbReference type="ARBA" id="ARBA00023242"/>
    </source>
</evidence>
<evidence type="ECO:0000256" key="3">
    <source>
        <dbReference type="ARBA" id="ARBA00023125"/>
    </source>
</evidence>
<dbReference type="GO" id="GO:0005634">
    <property type="term" value="C:nucleus"/>
    <property type="evidence" value="ECO:0007669"/>
    <property type="project" value="UniProtKB-SubCell"/>
</dbReference>
<feature type="region of interest" description="Disordered" evidence="7">
    <location>
        <begin position="161"/>
        <end position="199"/>
    </location>
</feature>